<feature type="compositionally biased region" description="Polar residues" evidence="8">
    <location>
        <begin position="728"/>
        <end position="737"/>
    </location>
</feature>
<evidence type="ECO:0000256" key="4">
    <source>
        <dbReference type="ARBA" id="ARBA00022692"/>
    </source>
</evidence>
<feature type="transmembrane region" description="Helical" evidence="7">
    <location>
        <begin position="340"/>
        <end position="359"/>
    </location>
</feature>
<evidence type="ECO:0000313" key="9">
    <source>
        <dbReference type="EMBL" id="CAK8692389.1"/>
    </source>
</evidence>
<evidence type="ECO:0000256" key="1">
    <source>
        <dbReference type="ARBA" id="ARBA00004651"/>
    </source>
</evidence>
<evidence type="ECO:0000256" key="2">
    <source>
        <dbReference type="ARBA" id="ARBA00008789"/>
    </source>
</evidence>
<proteinExistence type="inferred from homology"/>
<feature type="compositionally biased region" description="Polar residues" evidence="8">
    <location>
        <begin position="691"/>
        <end position="704"/>
    </location>
</feature>
<keyword evidence="3" id="KW-1003">Cell membrane</keyword>
<feature type="compositionally biased region" description="Basic and acidic residues" evidence="8">
    <location>
        <begin position="878"/>
        <end position="902"/>
    </location>
</feature>
<evidence type="ECO:0000256" key="6">
    <source>
        <dbReference type="ARBA" id="ARBA00023136"/>
    </source>
</evidence>
<comment type="similarity">
    <text evidence="2 7">Belongs to the XK family.</text>
</comment>
<keyword evidence="4 7" id="KW-0812">Transmembrane</keyword>
<feature type="compositionally biased region" description="Polar residues" evidence="8">
    <location>
        <begin position="660"/>
        <end position="678"/>
    </location>
</feature>
<feature type="transmembrane region" description="Helical" evidence="7">
    <location>
        <begin position="379"/>
        <end position="400"/>
    </location>
</feature>
<feature type="transmembrane region" description="Helical" evidence="7">
    <location>
        <begin position="313"/>
        <end position="334"/>
    </location>
</feature>
<feature type="region of interest" description="Disordered" evidence="8">
    <location>
        <begin position="634"/>
        <end position="753"/>
    </location>
</feature>
<reference evidence="9 10" key="1">
    <citation type="submission" date="2024-02" db="EMBL/GenBank/DDBJ databases">
        <authorList>
            <person name="Daric V."/>
            <person name="Darras S."/>
        </authorList>
    </citation>
    <scope>NUCLEOTIDE SEQUENCE [LARGE SCALE GENOMIC DNA]</scope>
</reference>
<dbReference type="EMBL" id="CAWYQH010000130">
    <property type="protein sequence ID" value="CAK8692389.1"/>
    <property type="molecule type" value="Genomic_DNA"/>
</dbReference>
<keyword evidence="5 7" id="KW-1133">Transmembrane helix</keyword>
<dbReference type="PANTHER" id="PTHR16024:SF28">
    <property type="entry name" value="XK-RELATED PROTEIN"/>
    <property type="match status" value="1"/>
</dbReference>
<feature type="compositionally biased region" description="Basic residues" evidence="8">
    <location>
        <begin position="855"/>
        <end position="864"/>
    </location>
</feature>
<evidence type="ECO:0000256" key="8">
    <source>
        <dbReference type="SAM" id="MobiDB-lite"/>
    </source>
</evidence>
<protein>
    <recommendedName>
        <fullName evidence="7">XK-related protein</fullName>
    </recommendedName>
</protein>
<dbReference type="InterPro" id="IPR018629">
    <property type="entry name" value="XK-rel"/>
</dbReference>
<evidence type="ECO:0000256" key="3">
    <source>
        <dbReference type="ARBA" id="ARBA00022475"/>
    </source>
</evidence>
<evidence type="ECO:0000256" key="7">
    <source>
        <dbReference type="RuleBase" id="RU910716"/>
    </source>
</evidence>
<dbReference type="InterPro" id="IPR050895">
    <property type="entry name" value="XK-related_scramblase"/>
</dbReference>
<comment type="subcellular location">
    <subcellularLocation>
        <location evidence="1">Cell membrane</location>
        <topology evidence="1">Multi-pass membrane protein</topology>
    </subcellularLocation>
    <subcellularLocation>
        <location evidence="7">Membrane</location>
        <topology evidence="7">Multi-pass membrane protein</topology>
    </subcellularLocation>
</comment>
<comment type="caution">
    <text evidence="9">The sequence shown here is derived from an EMBL/GenBank/DDBJ whole genome shotgun (WGS) entry which is preliminary data.</text>
</comment>
<organism evidence="9 10">
    <name type="scientific">Clavelina lepadiformis</name>
    <name type="common">Light-bulb sea squirt</name>
    <name type="synonym">Ascidia lepadiformis</name>
    <dbReference type="NCBI Taxonomy" id="159417"/>
    <lineage>
        <taxon>Eukaryota</taxon>
        <taxon>Metazoa</taxon>
        <taxon>Chordata</taxon>
        <taxon>Tunicata</taxon>
        <taxon>Ascidiacea</taxon>
        <taxon>Aplousobranchia</taxon>
        <taxon>Clavelinidae</taxon>
        <taxon>Clavelina</taxon>
    </lineage>
</organism>
<feature type="transmembrane region" description="Helical" evidence="7">
    <location>
        <begin position="456"/>
        <end position="479"/>
    </location>
</feature>
<dbReference type="PANTHER" id="PTHR16024">
    <property type="entry name" value="XK-RELATED PROTEIN"/>
    <property type="match status" value="1"/>
</dbReference>
<keyword evidence="6 7" id="KW-0472">Membrane</keyword>
<dbReference type="Proteomes" id="UP001642483">
    <property type="component" value="Unassembled WGS sequence"/>
</dbReference>
<evidence type="ECO:0000313" key="10">
    <source>
        <dbReference type="Proteomes" id="UP001642483"/>
    </source>
</evidence>
<feature type="region of interest" description="Disordered" evidence="8">
    <location>
        <begin position="774"/>
        <end position="923"/>
    </location>
</feature>
<feature type="transmembrane region" description="Helical" evidence="7">
    <location>
        <begin position="420"/>
        <end position="444"/>
    </location>
</feature>
<name>A0ABP0GNJ2_CLALP</name>
<dbReference type="Pfam" id="PF09815">
    <property type="entry name" value="XK-related"/>
    <property type="match status" value="1"/>
</dbReference>
<feature type="transmembrane region" description="Helical" evidence="7">
    <location>
        <begin position="68"/>
        <end position="88"/>
    </location>
</feature>
<gene>
    <name evidence="9" type="ORF">CVLEPA_LOCUS25661</name>
</gene>
<feature type="transmembrane region" description="Helical" evidence="7">
    <location>
        <begin position="30"/>
        <end position="48"/>
    </location>
</feature>
<accession>A0ABP0GNJ2</accession>
<keyword evidence="10" id="KW-1185">Reference proteome</keyword>
<evidence type="ECO:0000256" key="5">
    <source>
        <dbReference type="ARBA" id="ARBA00022989"/>
    </source>
</evidence>
<sequence>MGAFCNNRTSSKNICGSCCSFNFPDIPTKWMLFVEFAFTFGTTLVYFADIITDIITLQMYYEKKWYHAFGFSICFIVLPSVLLAILEYQFLRKTYGKSISWKVIAIRTILNVPFQLTVIWYHCQLTYTYFRNWLNHIRGIQSKDGATTAQWYKPTTLERSRGASLSSLNELDYYQNTEEENKIRGSFRVPPPQLSGSMGSLDEAGLELNDKDKDTWWKRLTREQWLSHLNKQKLIESMLESLPQLLINLYLIAHRPETLVIQYISAVLSYISLCGGVVRYDKTRKDNEADRWMVDRTLVHSRAFNTRLEWPQILFISLYKGAFLAARILALVFFTIYFQWYILGPVLLHWAVLLCYFIAKWYPDFSKVTRQLRQADYNYRAYIFLSHDFISVLTASFVGIFIHVRPYYHAFIDQPYCFMFWYYVIYVAENICLFLTPGIVMPILKGDDLLTKFQYYGLLATDLALNVVGCVLCATYYLAVHKMRAYTAHAYPSASKILCCCCFDNDNEDDETETEYWLPVRQEWTICKQAETSELFLLTKEQLKSFQQTYNTMVRNDKRKGRTVECFLDDRCKIFYAPRSKMKKLNFKTFDDETPRPSLRRLKDASHDCHIRECEHASEEDIMLEARMQSDRLLDEGDSGHSDTAQTPPISEICSDLESHTPSNITREDQTVTSLSTSQRERPVRKPRVKSLNNVKTNPVSGQTSAGGVGTSDNTKVDPPRPSRRTLSKSPLETSQPFPIDDASECGSSSTPRNKHLLEDLVDLNPPVVQPLQDVAPHETHTPRSSSRSSSKKSSKTDHPPHTQGIIDQSETWEASKRQSGGSSLSPSRRELSPNSYKRPSAYPEIDDSTYRVARGSKKHHKAPARSVEASSAPFSEKSNDNKVHWKDYEDPSQTHHEDSSRPKYHNVGEVVDTDNGWQQTWI</sequence>
<feature type="transmembrane region" description="Helical" evidence="7">
    <location>
        <begin position="259"/>
        <end position="278"/>
    </location>
</feature>